<dbReference type="EMBL" id="CAKOAT010584042">
    <property type="protein sequence ID" value="CAH8383330.1"/>
    <property type="molecule type" value="Genomic_DNA"/>
</dbReference>
<evidence type="ECO:0000313" key="2">
    <source>
        <dbReference type="EMBL" id="CAH8383330.1"/>
    </source>
</evidence>
<dbReference type="PANTHER" id="PTHR31286">
    <property type="entry name" value="GLYCINE-RICH CELL WALL STRUCTURAL PROTEIN 1.8-LIKE"/>
    <property type="match status" value="1"/>
</dbReference>
<organism evidence="2 3">
    <name type="scientific">Eruca vesicaria subsp. sativa</name>
    <name type="common">Garden rocket</name>
    <name type="synonym">Eruca sativa</name>
    <dbReference type="NCBI Taxonomy" id="29727"/>
    <lineage>
        <taxon>Eukaryota</taxon>
        <taxon>Viridiplantae</taxon>
        <taxon>Streptophyta</taxon>
        <taxon>Embryophyta</taxon>
        <taxon>Tracheophyta</taxon>
        <taxon>Spermatophyta</taxon>
        <taxon>Magnoliopsida</taxon>
        <taxon>eudicotyledons</taxon>
        <taxon>Gunneridae</taxon>
        <taxon>Pentapetalae</taxon>
        <taxon>rosids</taxon>
        <taxon>malvids</taxon>
        <taxon>Brassicales</taxon>
        <taxon>Brassicaceae</taxon>
        <taxon>Brassiceae</taxon>
        <taxon>Eruca</taxon>
    </lineage>
</organism>
<keyword evidence="3" id="KW-1185">Reference proteome</keyword>
<dbReference type="InterPro" id="IPR040256">
    <property type="entry name" value="At4g02000-like"/>
</dbReference>
<reference evidence="2 3" key="1">
    <citation type="submission" date="2022-03" db="EMBL/GenBank/DDBJ databases">
        <authorList>
            <person name="Macdonald S."/>
            <person name="Ahmed S."/>
            <person name="Newling K."/>
        </authorList>
    </citation>
    <scope>NUCLEOTIDE SEQUENCE [LARGE SCALE GENOMIC DNA]</scope>
</reference>
<evidence type="ECO:0000313" key="3">
    <source>
        <dbReference type="Proteomes" id="UP001642260"/>
    </source>
</evidence>
<accession>A0ABC8LIF8</accession>
<proteinExistence type="predicted"/>
<protein>
    <recommendedName>
        <fullName evidence="1">DUF4283 domain-containing protein</fullName>
    </recommendedName>
</protein>
<feature type="domain" description="DUF4283" evidence="1">
    <location>
        <begin position="90"/>
        <end position="171"/>
    </location>
</feature>
<dbReference type="Proteomes" id="UP001642260">
    <property type="component" value="Unassembled WGS sequence"/>
</dbReference>
<dbReference type="PANTHER" id="PTHR31286:SF148">
    <property type="entry name" value="DUF4283 DOMAIN-CONTAINING PROTEIN"/>
    <property type="match status" value="1"/>
</dbReference>
<dbReference type="Pfam" id="PF14111">
    <property type="entry name" value="DUF4283"/>
    <property type="match status" value="1"/>
</dbReference>
<comment type="caution">
    <text evidence="2">The sequence shown here is derived from an EMBL/GenBank/DDBJ whole genome shotgun (WGS) entry which is preliminary data.</text>
</comment>
<gene>
    <name evidence="2" type="ORF">ERUC_LOCUS35813</name>
</gene>
<dbReference type="InterPro" id="IPR025558">
    <property type="entry name" value="DUF4283"/>
</dbReference>
<dbReference type="AlphaFoldDB" id="A0ABC8LIF8"/>
<name>A0ABC8LIF8_ERUVS</name>
<evidence type="ECO:0000259" key="1">
    <source>
        <dbReference type="Pfam" id="PF14111"/>
    </source>
</evidence>
<sequence>MDLANLPGSSSQEIGSEVARSRVIGSEDIRVEDIEGKDTKQVKEAILSQSWVSKAHDNKILRKYEVEVSTKDGKNKVEIPDEVITDSTPLWDDFVVGKFLDISPHPAKVHVLLSKIWKYGEINSKVEVYVVNAATMRFRVSNPKAREKILNRGMWNVVGVPMVVTKWSPKTEEEKQEETEFPMWVHLKTVPLHMYSWKGLSFFTSTVGTPDRLHPETIACTNLEEAKIFVNVDVSKELPKEIEFTKDGKEFTIVYHYPWLTARCNLCDKWGHTDKVCRKNGKKEETK</sequence>